<dbReference type="Gene3D" id="6.10.140.1720">
    <property type="match status" value="1"/>
</dbReference>
<keyword evidence="2 6" id="KW-0547">Nucleotide-binding</keyword>
<reference evidence="8 9" key="1">
    <citation type="submission" date="2010-12" db="EMBL/GenBank/DDBJ databases">
        <authorList>
            <person name="Muzny D."/>
            <person name="Qin X."/>
            <person name="Deng J."/>
            <person name="Jiang H."/>
            <person name="Liu Y."/>
            <person name="Qu J."/>
            <person name="Song X.-Z."/>
            <person name="Zhang L."/>
            <person name="Thornton R."/>
            <person name="Coyle M."/>
            <person name="Francisco L."/>
            <person name="Jackson L."/>
            <person name="Javaid M."/>
            <person name="Korchina V."/>
            <person name="Kovar C."/>
            <person name="Mata R."/>
            <person name="Mathew T."/>
            <person name="Ngo R."/>
            <person name="Nguyen L."/>
            <person name="Nguyen N."/>
            <person name="Okwuonu G."/>
            <person name="Ongeri F."/>
            <person name="Pham C."/>
            <person name="Simmons D."/>
            <person name="Wilczek-Boney K."/>
            <person name="Hale W."/>
            <person name="Jakkamsetti A."/>
            <person name="Pham P."/>
            <person name="Ruth R."/>
            <person name="San Lucas F."/>
            <person name="Warren J."/>
            <person name="Zhang J."/>
            <person name="Zhao Z."/>
            <person name="Zhou C."/>
            <person name="Zhu D."/>
            <person name="Lee S."/>
            <person name="Bess C."/>
            <person name="Blankenburg K."/>
            <person name="Forbes L."/>
            <person name="Fu Q."/>
            <person name="Gubbala S."/>
            <person name="Hirani K."/>
            <person name="Jayaseelan J.C."/>
            <person name="Lara F."/>
            <person name="Munidasa M."/>
            <person name="Palculict T."/>
            <person name="Patil S."/>
            <person name="Pu L.-L."/>
            <person name="Saada N."/>
            <person name="Tang L."/>
            <person name="Weissenberger G."/>
            <person name="Zhu Y."/>
            <person name="Hemphill L."/>
            <person name="Shang Y."/>
            <person name="Youmans B."/>
            <person name="Ayvaz T."/>
            <person name="Ross M."/>
            <person name="Santibanez J."/>
            <person name="Aqrawi P."/>
            <person name="Gross S."/>
            <person name="Joshi V."/>
            <person name="Fowler G."/>
            <person name="Nazareth L."/>
            <person name="Reid J."/>
            <person name="Worley K."/>
            <person name="Petrosino J."/>
            <person name="Highlander S."/>
            <person name="Gibbs R."/>
        </authorList>
    </citation>
    <scope>NUCLEOTIDE SEQUENCE [LARGE SCALE GENOMIC DNA]</scope>
    <source>
        <strain evidence="8 9">ATCC 23263</strain>
    </source>
</reference>
<dbReference type="Gene3D" id="1.20.1060.20">
    <property type="match status" value="1"/>
</dbReference>
<feature type="coiled-coil region" evidence="6">
    <location>
        <begin position="444"/>
        <end position="492"/>
    </location>
</feature>
<dbReference type="GO" id="GO:0005737">
    <property type="term" value="C:cytoplasm"/>
    <property type="evidence" value="ECO:0007669"/>
    <property type="project" value="UniProtKB-SubCell"/>
</dbReference>
<evidence type="ECO:0000256" key="4">
    <source>
        <dbReference type="ARBA" id="ARBA00023054"/>
    </source>
</evidence>
<dbReference type="InterPro" id="IPR027417">
    <property type="entry name" value="P-loop_NTPase"/>
</dbReference>
<keyword evidence="9" id="KW-1185">Reference proteome</keyword>
<keyword evidence="1 6" id="KW-0963">Cytoplasm</keyword>
<evidence type="ECO:0000256" key="3">
    <source>
        <dbReference type="ARBA" id="ARBA00022840"/>
    </source>
</evidence>
<keyword evidence="4 6" id="KW-0175">Coiled coil</keyword>
<dbReference type="SMART" id="SM00968">
    <property type="entry name" value="SMC_hinge"/>
    <property type="match status" value="1"/>
</dbReference>
<dbReference type="PIRSF" id="PIRSF005719">
    <property type="entry name" value="SMC"/>
    <property type="match status" value="1"/>
</dbReference>
<organism evidence="8 9">
    <name type="scientific">Pseudoramibacter alactolyticus ATCC 23263</name>
    <dbReference type="NCBI Taxonomy" id="887929"/>
    <lineage>
        <taxon>Bacteria</taxon>
        <taxon>Bacillati</taxon>
        <taxon>Bacillota</taxon>
        <taxon>Clostridia</taxon>
        <taxon>Eubacteriales</taxon>
        <taxon>Eubacteriaceae</taxon>
        <taxon>Pseudoramibacter</taxon>
    </lineage>
</organism>
<dbReference type="InterPro" id="IPR010935">
    <property type="entry name" value="SMC_hinge"/>
</dbReference>
<comment type="subunit">
    <text evidence="6">Homodimer.</text>
</comment>
<comment type="caution">
    <text evidence="8">The sequence shown here is derived from an EMBL/GenBank/DDBJ whole genome shotgun (WGS) entry which is preliminary data.</text>
</comment>
<evidence type="ECO:0000256" key="2">
    <source>
        <dbReference type="ARBA" id="ARBA00022741"/>
    </source>
</evidence>
<comment type="function">
    <text evidence="6">Required for chromosome condensation and partitioning.</text>
</comment>
<comment type="similarity">
    <text evidence="6">Belongs to the SMC family.</text>
</comment>
<dbReference type="SUPFAM" id="SSF75553">
    <property type="entry name" value="Smc hinge domain"/>
    <property type="match status" value="1"/>
</dbReference>
<dbReference type="Proteomes" id="UP000004754">
    <property type="component" value="Unassembled WGS sequence"/>
</dbReference>
<feature type="coiled-coil region" evidence="6">
    <location>
        <begin position="685"/>
        <end position="768"/>
    </location>
</feature>
<dbReference type="GO" id="GO:0007059">
    <property type="term" value="P:chromosome segregation"/>
    <property type="evidence" value="ECO:0007669"/>
    <property type="project" value="UniProtKB-UniRule"/>
</dbReference>
<dbReference type="HAMAP" id="MF_01894">
    <property type="entry name" value="Smc_prok"/>
    <property type="match status" value="1"/>
</dbReference>
<dbReference type="GO" id="GO:0006260">
    <property type="term" value="P:DNA replication"/>
    <property type="evidence" value="ECO:0007669"/>
    <property type="project" value="UniProtKB-UniRule"/>
</dbReference>
<dbReference type="SUPFAM" id="SSF52540">
    <property type="entry name" value="P-loop containing nucleoside triphosphate hydrolases"/>
    <property type="match status" value="1"/>
</dbReference>
<comment type="domain">
    <text evidence="6">Contains large globular domains required for ATP hydrolysis at each terminus and a third globular domain forming a flexible hinge near the middle of the molecule. These domains are separated by coiled-coil structures.</text>
</comment>
<evidence type="ECO:0000256" key="1">
    <source>
        <dbReference type="ARBA" id="ARBA00022490"/>
    </source>
</evidence>
<dbReference type="PANTHER" id="PTHR43977">
    <property type="entry name" value="STRUCTURAL MAINTENANCE OF CHROMOSOMES PROTEIN 3"/>
    <property type="match status" value="1"/>
</dbReference>
<accession>E6MEN4</accession>
<feature type="coiled-coil region" evidence="6">
    <location>
        <begin position="167"/>
        <end position="275"/>
    </location>
</feature>
<dbReference type="GO" id="GO:0007062">
    <property type="term" value="P:sister chromatid cohesion"/>
    <property type="evidence" value="ECO:0007669"/>
    <property type="project" value="InterPro"/>
</dbReference>
<keyword evidence="5 6" id="KW-0238">DNA-binding</keyword>
<dbReference type="eggNOG" id="COG1196">
    <property type="taxonomic scope" value="Bacteria"/>
</dbReference>
<feature type="coiled-coil region" evidence="6">
    <location>
        <begin position="339"/>
        <end position="366"/>
    </location>
</feature>
<evidence type="ECO:0000259" key="7">
    <source>
        <dbReference type="SMART" id="SM00968"/>
    </source>
</evidence>
<dbReference type="GO" id="GO:0003677">
    <property type="term" value="F:DNA binding"/>
    <property type="evidence" value="ECO:0007669"/>
    <property type="project" value="UniProtKB-UniRule"/>
</dbReference>
<dbReference type="InterPro" id="IPR011890">
    <property type="entry name" value="SMC_prok"/>
</dbReference>
<name>E6MEN4_9FIRM</name>
<evidence type="ECO:0000313" key="9">
    <source>
        <dbReference type="Proteomes" id="UP000004754"/>
    </source>
</evidence>
<keyword evidence="3 6" id="KW-0067">ATP-binding</keyword>
<dbReference type="Pfam" id="PF02463">
    <property type="entry name" value="SMC_N"/>
    <property type="match status" value="1"/>
</dbReference>
<feature type="binding site" evidence="6">
    <location>
        <begin position="32"/>
        <end position="39"/>
    </location>
    <ligand>
        <name>ATP</name>
        <dbReference type="ChEBI" id="CHEBI:30616"/>
    </ligand>
</feature>
<dbReference type="NCBIfam" id="TIGR02168">
    <property type="entry name" value="SMC_prok_B"/>
    <property type="match status" value="1"/>
</dbReference>
<gene>
    <name evidence="6 8" type="primary">smc</name>
    <name evidence="8" type="ORF">HMP0721_0467</name>
</gene>
<dbReference type="InterPro" id="IPR003395">
    <property type="entry name" value="RecF/RecN/SMC_N"/>
</dbReference>
<dbReference type="AlphaFoldDB" id="E6MEN4"/>
<dbReference type="EMBL" id="AEQN01000007">
    <property type="protein sequence ID" value="EFV02559.1"/>
    <property type="molecule type" value="Genomic_DNA"/>
</dbReference>
<dbReference type="GO" id="GO:0005524">
    <property type="term" value="F:ATP binding"/>
    <property type="evidence" value="ECO:0007669"/>
    <property type="project" value="UniProtKB-UniRule"/>
</dbReference>
<dbReference type="Gene3D" id="3.40.50.300">
    <property type="entry name" value="P-loop containing nucleotide triphosphate hydrolases"/>
    <property type="match status" value="2"/>
</dbReference>
<sequence length="1192" mass="135942">MHLKSLRITGFKSFADTVELSFDQMIAAIVGPNGSGKSNIIDAIRWVLGEQRSKSLRGKRMEDVIFSGSDYHKPMNYAEVVLTLDNGSGYLADQPDEVSVTRRIFRSGESVYKINGRQVRLKDIQAIFADTGLGRNGYSIVGQGSIENIVNSSPQALREIVEEAVGIVNYKMRKQEAERELTTAQENMDRVLDILEELNRQRKPLEKQSAKAKRYLKLREELKAVDLFRFDERWRDLSDRLAQSDAHIADANAQIKQTEIALHDADARYQRLRVQNRNQLVAQEDLEAQAESTRQALTTVKESKVVLAEKIRHGQNDMDKLREREKLQDEQWQSAQNALAIAQEAVAAEQQKLKDLTKKMGRYQAKDRALALSLQTIQEKMDRRMQAEQALSDRRSALAKQQSQLMAEQASLETRMTIAQQNLQTIRADIQDRKQQIEAMQVTLEARQVRTEQLNAENQTLQKQWEAENQTYEDLLNRYRLQKNNLQVANSKWTYLKNAQDRYQNYYPGIRLIMKQDVLPDVVRKAVYGPVGELMDVPETLTQAIDTVLGGRSQNIVVAKVETANACIELLKKYRAGRETFLPLDNLHFRSLDSRGRAELLKQSGVYGVASELVSCDTAVRPAIDSLLGRVVVVRHFDVAKPIRKRFRQLTIVTLSGEVFYPGGAIVGGTSKKQKNSPIAHKAELVRLQAELKTLKTEGAVLKRRLAEQKIKIDDLKGKRAALKEDQTHWEQENWQQEQCQKALKQHLKNLQDNLETAENTDRDLQVQNENRKQTQKTLEQRMASLADRENGEEVLTARKADLERQRFKLREALSTLEIQKARSEEICRQSNRLLTERKTQIESLASEQKRMQIEREKGSAALAAAQKDLTQAQAQIAEIEEKHQRITAKRQTQNENQKVITLEIETMDGQIRSFNHDLVVQNEAKNKLEIAQNRILAVKEGLEEKIRTRYDFNPLMVSDWLADHDLSEADVSEKRQQELSQQIEALGNVNVGAIESFSALNTRYQFVRGQYRDLESSKQEVETIIQALSEAMTTQFAEGFEKLQKSFGEIFKILFEGGQASLRYEDPDHILESGIELMARPPGKHLKQLSLLSGGEKSMTAIALLFAFLTLNPSPFCVIDEIDAALDDHNIDRFTRYLETVADKTQFILITHRKNTLKVCDTIYGVSMAKSGVSKLLSIHISDYTEPKRHS</sequence>
<dbReference type="Pfam" id="PF06470">
    <property type="entry name" value="SMC_hinge"/>
    <property type="match status" value="1"/>
</dbReference>
<dbReference type="STRING" id="887929.HMP0721_0467"/>
<evidence type="ECO:0000256" key="6">
    <source>
        <dbReference type="HAMAP-Rule" id="MF_01894"/>
    </source>
</evidence>
<evidence type="ECO:0000313" key="8">
    <source>
        <dbReference type="EMBL" id="EFV02559.1"/>
    </source>
</evidence>
<dbReference type="HOGENOM" id="CLU_001042_2_2_9"/>
<dbReference type="InterPro" id="IPR024704">
    <property type="entry name" value="SMC"/>
</dbReference>
<proteinExistence type="inferred from homology"/>
<dbReference type="GO" id="GO:0005694">
    <property type="term" value="C:chromosome"/>
    <property type="evidence" value="ECO:0007669"/>
    <property type="project" value="InterPro"/>
</dbReference>
<dbReference type="RefSeq" id="WP_006597886.1">
    <property type="nucleotide sequence ID" value="NZ_GL622359.1"/>
</dbReference>
<feature type="domain" description="SMC hinge" evidence="7">
    <location>
        <begin position="525"/>
        <end position="644"/>
    </location>
</feature>
<dbReference type="Gene3D" id="3.30.70.1620">
    <property type="match status" value="1"/>
</dbReference>
<evidence type="ECO:0000256" key="5">
    <source>
        <dbReference type="ARBA" id="ARBA00023125"/>
    </source>
</evidence>
<dbReference type="OrthoDB" id="9808768at2"/>
<dbReference type="InterPro" id="IPR036277">
    <property type="entry name" value="SMC_hinge_sf"/>
</dbReference>
<dbReference type="GO" id="GO:0030261">
    <property type="term" value="P:chromosome condensation"/>
    <property type="evidence" value="ECO:0007669"/>
    <property type="project" value="InterPro"/>
</dbReference>
<comment type="subcellular location">
    <subcellularLocation>
        <location evidence="6">Cytoplasm</location>
    </subcellularLocation>
</comment>
<protein>
    <recommendedName>
        <fullName evidence="6">Chromosome partition protein Smc</fullName>
    </recommendedName>
</protein>
<feature type="coiled-coil region" evidence="6">
    <location>
        <begin position="863"/>
        <end position="897"/>
    </location>
</feature>
<dbReference type="GO" id="GO:0016887">
    <property type="term" value="F:ATP hydrolysis activity"/>
    <property type="evidence" value="ECO:0007669"/>
    <property type="project" value="InterPro"/>
</dbReference>